<dbReference type="Gene3D" id="3.90.1200.10">
    <property type="match status" value="1"/>
</dbReference>
<dbReference type="SUPFAM" id="SSF56112">
    <property type="entry name" value="Protein kinase-like (PK-like)"/>
    <property type="match status" value="1"/>
</dbReference>
<sequence>MDNWQTTFTKERLAAASQRFGINPETARRIGGFENILYGYRSKGRDLVLRVSHSSHRPADQILAELNWVGYLADNGASVAKPVPSDLGSLIEVMEADRGYFTLTGFERAPGGHADARHGEWGTKLFEAWGQLTAEMHALAKTYNVTRGMPVRPDQDTLAFDTESFASPEEWGAWRKYAEVSEAISALPRGREGFGLCHRDLHHGNFFVSDGRITAFDFDDCGYDYFVQDIAMAVYYASVFPVWNGPLYDNDEISAFANRFLQHFMKGYNRAGRLGDEWLRELPLFIERRRSDLCLILFNAWSAESASDARRKWLVHNLAEIRSGVPCMALDV</sequence>
<organism evidence="3 4">
    <name type="scientific">Paenibacillus beijingensis</name>
    <dbReference type="NCBI Taxonomy" id="1126833"/>
    <lineage>
        <taxon>Bacteria</taxon>
        <taxon>Bacillati</taxon>
        <taxon>Bacillota</taxon>
        <taxon>Bacilli</taxon>
        <taxon>Bacillales</taxon>
        <taxon>Paenibacillaceae</taxon>
        <taxon>Paenibacillus</taxon>
    </lineage>
</organism>
<dbReference type="AlphaFoldDB" id="A0A0D5NKK1"/>
<reference evidence="3 4" key="1">
    <citation type="journal article" date="2015" name="J. Biotechnol.">
        <title>Complete genome sequence of Paenibacillus beijingensis 7188(T) (=DSM 24997(T)), a novel rhizobacterium from jujube garden soil.</title>
        <authorList>
            <person name="Kwak Y."/>
            <person name="Shin J.H."/>
        </authorList>
    </citation>
    <scope>NUCLEOTIDE SEQUENCE [LARGE SCALE GENOMIC DNA]</scope>
    <source>
        <strain evidence="3 4">DSM 24997</strain>
    </source>
</reference>
<dbReference type="Gene3D" id="3.30.200.20">
    <property type="entry name" value="Phosphorylase Kinase, domain 1"/>
    <property type="match status" value="1"/>
</dbReference>
<evidence type="ECO:0000313" key="3">
    <source>
        <dbReference type="EMBL" id="AJY75463.1"/>
    </source>
</evidence>
<dbReference type="GO" id="GO:0009088">
    <property type="term" value="P:threonine biosynthetic process"/>
    <property type="evidence" value="ECO:0007669"/>
    <property type="project" value="TreeGrafter"/>
</dbReference>
<protein>
    <recommendedName>
        <fullName evidence="2">Aminoglycoside phosphotransferase domain-containing protein</fullName>
    </recommendedName>
</protein>
<reference evidence="4" key="2">
    <citation type="submission" date="2015-03" db="EMBL/GenBank/DDBJ databases">
        <title>Genome sequence of Paenibacillus beijingensis strain DSM 24997T.</title>
        <authorList>
            <person name="Kwak Y."/>
            <person name="Shin J.-H."/>
        </authorList>
    </citation>
    <scope>NUCLEOTIDE SEQUENCE [LARGE SCALE GENOMIC DNA]</scope>
    <source>
        <strain evidence="4">DSM 24997</strain>
    </source>
</reference>
<dbReference type="InterPro" id="IPR050249">
    <property type="entry name" value="Pseudomonas-type_ThrB"/>
</dbReference>
<dbReference type="OrthoDB" id="4030632at2"/>
<dbReference type="InterPro" id="IPR011009">
    <property type="entry name" value="Kinase-like_dom_sf"/>
</dbReference>
<keyword evidence="4" id="KW-1185">Reference proteome</keyword>
<name>A0A0D5NKK1_9BACL</name>
<dbReference type="KEGG" id="pbj:VN24_13905"/>
<dbReference type="Pfam" id="PF01636">
    <property type="entry name" value="APH"/>
    <property type="match status" value="1"/>
</dbReference>
<dbReference type="RefSeq" id="WP_045670892.1">
    <property type="nucleotide sequence ID" value="NZ_CP011058.1"/>
</dbReference>
<dbReference type="InterPro" id="IPR002575">
    <property type="entry name" value="Aminoglycoside_PTrfase"/>
</dbReference>
<evidence type="ECO:0000256" key="1">
    <source>
        <dbReference type="ARBA" id="ARBA00038240"/>
    </source>
</evidence>
<dbReference type="PANTHER" id="PTHR21064:SF6">
    <property type="entry name" value="AMINOGLYCOSIDE PHOSPHOTRANSFERASE DOMAIN-CONTAINING PROTEIN"/>
    <property type="match status" value="1"/>
</dbReference>
<evidence type="ECO:0000259" key="2">
    <source>
        <dbReference type="Pfam" id="PF01636"/>
    </source>
</evidence>
<dbReference type="PANTHER" id="PTHR21064">
    <property type="entry name" value="AMINOGLYCOSIDE PHOSPHOTRANSFERASE DOMAIN-CONTAINING PROTEIN-RELATED"/>
    <property type="match status" value="1"/>
</dbReference>
<dbReference type="EMBL" id="CP011058">
    <property type="protein sequence ID" value="AJY75463.1"/>
    <property type="molecule type" value="Genomic_DNA"/>
</dbReference>
<evidence type="ECO:0000313" key="4">
    <source>
        <dbReference type="Proteomes" id="UP000032633"/>
    </source>
</evidence>
<dbReference type="Proteomes" id="UP000032633">
    <property type="component" value="Chromosome"/>
</dbReference>
<feature type="domain" description="Aminoglycoside phosphotransferase" evidence="2">
    <location>
        <begin position="32"/>
        <end position="256"/>
    </location>
</feature>
<gene>
    <name evidence="3" type="ORF">VN24_13905</name>
</gene>
<accession>A0A0D5NKK1</accession>
<dbReference type="HOGENOM" id="CLU_044821_1_0_9"/>
<dbReference type="PATRIC" id="fig|1126833.4.peg.3031"/>
<comment type="similarity">
    <text evidence="1">Belongs to the pseudomonas-type ThrB family.</text>
</comment>
<proteinExistence type="inferred from homology"/>
<dbReference type="GO" id="GO:0004413">
    <property type="term" value="F:homoserine kinase activity"/>
    <property type="evidence" value="ECO:0007669"/>
    <property type="project" value="TreeGrafter"/>
</dbReference>
<dbReference type="STRING" id="1126833.VN24_13905"/>